<sequence>MLRLEPTLKFGKIERDPVVQIDDVEVAEAIRCWPADRRPMLA</sequence>
<dbReference type="AlphaFoldDB" id="A0A6J5GZE7"/>
<name>A0A6J5GZE7_9BURK</name>
<dbReference type="Proteomes" id="UP000494252">
    <property type="component" value="Unassembled WGS sequence"/>
</dbReference>
<proteinExistence type="predicted"/>
<reference evidence="1 2" key="1">
    <citation type="submission" date="2020-04" db="EMBL/GenBank/DDBJ databases">
        <authorList>
            <person name="De Canck E."/>
        </authorList>
    </citation>
    <scope>NUCLEOTIDE SEQUENCE [LARGE SCALE GENOMIC DNA]</scope>
    <source>
        <strain evidence="1 2">LMG 27177</strain>
    </source>
</reference>
<protein>
    <submittedName>
        <fullName evidence="1">Uncharacterized protein</fullName>
    </submittedName>
</protein>
<gene>
    <name evidence="1" type="ORF">LMG27177_06809</name>
</gene>
<organism evidence="1 2">
    <name type="scientific">Paraburkholderia fynbosensis</name>
    <dbReference type="NCBI Taxonomy" id="1200993"/>
    <lineage>
        <taxon>Bacteria</taxon>
        <taxon>Pseudomonadati</taxon>
        <taxon>Pseudomonadota</taxon>
        <taxon>Betaproteobacteria</taxon>
        <taxon>Burkholderiales</taxon>
        <taxon>Burkholderiaceae</taxon>
        <taxon>Paraburkholderia</taxon>
    </lineage>
</organism>
<evidence type="ECO:0000313" key="1">
    <source>
        <dbReference type="EMBL" id="CAB3809446.1"/>
    </source>
</evidence>
<dbReference type="EMBL" id="CADIKI010000029">
    <property type="protein sequence ID" value="CAB3809446.1"/>
    <property type="molecule type" value="Genomic_DNA"/>
</dbReference>
<evidence type="ECO:0000313" key="2">
    <source>
        <dbReference type="Proteomes" id="UP000494252"/>
    </source>
</evidence>
<accession>A0A6J5GZE7</accession>
<keyword evidence="2" id="KW-1185">Reference proteome</keyword>